<evidence type="ECO:0000313" key="3">
    <source>
        <dbReference type="EMBL" id="EMA30681.1"/>
    </source>
</evidence>
<proteinExistence type="predicted"/>
<dbReference type="PATRIC" id="fig|1227453.3.peg.1854"/>
<dbReference type="eggNOG" id="arCOG09063">
    <property type="taxonomic scope" value="Archaea"/>
</dbReference>
<feature type="region of interest" description="Disordered" evidence="1">
    <location>
        <begin position="179"/>
        <end position="202"/>
    </location>
</feature>
<feature type="transmembrane region" description="Helical" evidence="2">
    <location>
        <begin position="60"/>
        <end position="82"/>
    </location>
</feature>
<dbReference type="STRING" id="1227453.C444_09435"/>
<reference evidence="3 4" key="1">
    <citation type="journal article" date="2014" name="PLoS Genet.">
        <title>Phylogenetically driven sequencing of extremely halophilic archaea reveals strategies for static and dynamic osmo-response.</title>
        <authorList>
            <person name="Becker E.A."/>
            <person name="Seitzer P.M."/>
            <person name="Tritt A."/>
            <person name="Larsen D."/>
            <person name="Krusor M."/>
            <person name="Yao A.I."/>
            <person name="Wu D."/>
            <person name="Madern D."/>
            <person name="Eisen J.A."/>
            <person name="Darling A.E."/>
            <person name="Facciotti M.T."/>
        </authorList>
    </citation>
    <scope>NUCLEOTIDE SEQUENCE [LARGE SCALE GENOMIC DNA]</scope>
    <source>
        <strain evidence="4">ATCC 49778 / DSM 6131 / JCM 7785 / NBRC 101032 / NCIMB 13157 / TR-1</strain>
    </source>
</reference>
<evidence type="ECO:0000313" key="4">
    <source>
        <dbReference type="Proteomes" id="UP000011524"/>
    </source>
</evidence>
<dbReference type="Proteomes" id="UP000011524">
    <property type="component" value="Unassembled WGS sequence"/>
</dbReference>
<feature type="transmembrane region" description="Helical" evidence="2">
    <location>
        <begin position="88"/>
        <end position="109"/>
    </location>
</feature>
<feature type="transmembrane region" description="Helical" evidence="2">
    <location>
        <begin position="121"/>
        <end position="141"/>
    </location>
</feature>
<feature type="compositionally biased region" description="Basic and acidic residues" evidence="1">
    <location>
        <begin position="179"/>
        <end position="195"/>
    </location>
</feature>
<sequence length="202" mass="20987">MADWREASDPTCPECGEPLEPTAMACPHCEASLLTDEQAEMLDERLTETLESMDAGAPTWAVALTGLSLGVAIAPLVLYAVIILAGDLSVPVAVGVLLAGWLGPAAYLSRLRNPSEVLAHGLYLVVAGVAVVVLSVGYEVLLSDGPSVVSDQTALVSLVLAVPATLGALIARRAAQRADRQARGEPGPLHERFGVDDDEPGN</sequence>
<keyword evidence="2" id="KW-0472">Membrane</keyword>
<feature type="transmembrane region" description="Helical" evidence="2">
    <location>
        <begin position="153"/>
        <end position="171"/>
    </location>
</feature>
<evidence type="ECO:0000256" key="1">
    <source>
        <dbReference type="SAM" id="MobiDB-lite"/>
    </source>
</evidence>
<comment type="caution">
    <text evidence="3">The sequence shown here is derived from an EMBL/GenBank/DDBJ whole genome shotgun (WGS) entry which is preliminary data.</text>
</comment>
<dbReference type="RefSeq" id="WP_004592473.1">
    <property type="nucleotide sequence ID" value="NZ_AOLY01000031.1"/>
</dbReference>
<dbReference type="EMBL" id="AOLY01000031">
    <property type="protein sequence ID" value="EMA30681.1"/>
    <property type="molecule type" value="Genomic_DNA"/>
</dbReference>
<gene>
    <name evidence="3" type="ORF">C444_09435</name>
</gene>
<keyword evidence="2" id="KW-0812">Transmembrane</keyword>
<accession>M0LAR5</accession>
<dbReference type="OrthoDB" id="240785at2157"/>
<evidence type="ECO:0000256" key="2">
    <source>
        <dbReference type="SAM" id="Phobius"/>
    </source>
</evidence>
<organism evidence="3 4">
    <name type="scientific">Haloarcula japonica (strain ATCC 49778 / DSM 6131 / JCM 7785 / NBRC 101032 / NCIMB 13157 / TR-1)</name>
    <dbReference type="NCBI Taxonomy" id="1227453"/>
    <lineage>
        <taxon>Archaea</taxon>
        <taxon>Methanobacteriati</taxon>
        <taxon>Methanobacteriota</taxon>
        <taxon>Stenosarchaea group</taxon>
        <taxon>Halobacteria</taxon>
        <taxon>Halobacteriales</taxon>
        <taxon>Haloarculaceae</taxon>
        <taxon>Haloarcula</taxon>
    </lineage>
</organism>
<protein>
    <recommendedName>
        <fullName evidence="5">Zinc-ribbon domain-containing protein</fullName>
    </recommendedName>
</protein>
<evidence type="ECO:0008006" key="5">
    <source>
        <dbReference type="Google" id="ProtNLM"/>
    </source>
</evidence>
<keyword evidence="4" id="KW-1185">Reference proteome</keyword>
<dbReference type="AlphaFoldDB" id="M0LAR5"/>
<keyword evidence="2" id="KW-1133">Transmembrane helix</keyword>
<name>M0LAR5_HALJT</name>